<evidence type="ECO:0000313" key="10">
    <source>
        <dbReference type="Proteomes" id="UP000053611"/>
    </source>
</evidence>
<dbReference type="GO" id="GO:0005783">
    <property type="term" value="C:endoplasmic reticulum"/>
    <property type="evidence" value="ECO:0007669"/>
    <property type="project" value="TreeGrafter"/>
</dbReference>
<feature type="transmembrane region" description="Helical" evidence="8">
    <location>
        <begin position="23"/>
        <end position="40"/>
    </location>
</feature>
<dbReference type="GO" id="GO:0047184">
    <property type="term" value="F:1-acylglycerophosphocholine O-acyltransferase activity"/>
    <property type="evidence" value="ECO:0007669"/>
    <property type="project" value="TreeGrafter"/>
</dbReference>
<evidence type="ECO:0000256" key="5">
    <source>
        <dbReference type="ARBA" id="ARBA00023136"/>
    </source>
</evidence>
<feature type="transmembrane region" description="Helical" evidence="8">
    <location>
        <begin position="225"/>
        <end position="245"/>
    </location>
</feature>
<dbReference type="EMBL" id="KQ087232">
    <property type="protein sequence ID" value="KLT40617.1"/>
    <property type="molecule type" value="Genomic_DNA"/>
</dbReference>
<evidence type="ECO:0000256" key="6">
    <source>
        <dbReference type="ARBA" id="ARBA00023315"/>
    </source>
</evidence>
<gene>
    <name evidence="9" type="ORF">CC85DRAFT_287340</name>
</gene>
<feature type="transmembrane region" description="Helical" evidence="8">
    <location>
        <begin position="431"/>
        <end position="451"/>
    </location>
</feature>
<sequence>MFWDPLFDRIALLSGAGADQCKLIAALIISFPLASIYVRIPANRPNVAHWFSIITSVIFLWPLLGLGKGLLELLFMSIVTYIIVASVRGPKMPWIAFFFVMTCMTITHVRRALGHVSVERIEISGSQMVLVMKLSTFAWNVHDGRRKIETLDESQKATRLAKLPNPLAFLGYCFFFPSVLVGPSFEYASYEKLLNKTIFDVAPPAGTAAASDKRKRRTPKGRRRVAYLHGSLGVAFLAYYAALGARGSYERINGPDWPTWSLLTRFGFVQFCAFCVRTKYYAVWSLSEGACILTGIGFNGYGPHTGRTRWNRVRNIDIAGIEGAESFKQLFDSWNCRTNVWLRDCVYKRLVKPGQKPGAAQSMATFVTSAFWHGIAPGYYLAFVTAGMVQYIGKQFRHLVRPYFLAAEDPAAALKLPKWSSQPLAKKAYDIFGWFLVQVNLNYLVAPFLLLELKPSIMAWHRMYWYTHVQIALFLVVMRLGVRRWLRSGLRPREKKVPAAVPETRIPELKLSPPTPDEYRRRPEGDEDGPDHDVEWVKYDLNTHALEDGDALDMDGGLMDEVLSQMETRPGTPHLHNNYKDE</sequence>
<dbReference type="InterPro" id="IPR049941">
    <property type="entry name" value="LPLAT_7/PORCN-like"/>
</dbReference>
<dbReference type="STRING" id="879819.A0A0J0XHY2"/>
<feature type="transmembrane region" description="Helical" evidence="8">
    <location>
        <begin position="463"/>
        <end position="482"/>
    </location>
</feature>
<protein>
    <submittedName>
        <fullName evidence="9">Putative member of the MBOAT family of putative membrane-bound O-acyltransferase</fullName>
    </submittedName>
</protein>
<dbReference type="GO" id="GO:0016020">
    <property type="term" value="C:membrane"/>
    <property type="evidence" value="ECO:0007669"/>
    <property type="project" value="UniProtKB-SubCell"/>
</dbReference>
<evidence type="ECO:0000256" key="7">
    <source>
        <dbReference type="SAM" id="MobiDB-lite"/>
    </source>
</evidence>
<accession>A0A0J0XHY2</accession>
<keyword evidence="3 8" id="KW-0812">Transmembrane</keyword>
<dbReference type="PANTHER" id="PTHR13906:SF4">
    <property type="entry name" value="LYSOPHOSPHOLIPID ACYLTRANSFERASE 6"/>
    <property type="match status" value="1"/>
</dbReference>
<proteinExistence type="predicted"/>
<dbReference type="GO" id="GO:0003841">
    <property type="term" value="F:1-acylglycerol-3-phosphate O-acyltransferase activity"/>
    <property type="evidence" value="ECO:0007669"/>
    <property type="project" value="TreeGrafter"/>
</dbReference>
<keyword evidence="10" id="KW-1185">Reference proteome</keyword>
<organism evidence="9 10">
    <name type="scientific">Cutaneotrichosporon oleaginosum</name>
    <dbReference type="NCBI Taxonomy" id="879819"/>
    <lineage>
        <taxon>Eukaryota</taxon>
        <taxon>Fungi</taxon>
        <taxon>Dikarya</taxon>
        <taxon>Basidiomycota</taxon>
        <taxon>Agaricomycotina</taxon>
        <taxon>Tremellomycetes</taxon>
        <taxon>Trichosporonales</taxon>
        <taxon>Trichosporonaceae</taxon>
        <taxon>Cutaneotrichosporon</taxon>
    </lineage>
</organism>
<dbReference type="GO" id="GO:0030258">
    <property type="term" value="P:lipid modification"/>
    <property type="evidence" value="ECO:0007669"/>
    <property type="project" value="TreeGrafter"/>
</dbReference>
<evidence type="ECO:0000256" key="8">
    <source>
        <dbReference type="SAM" id="Phobius"/>
    </source>
</evidence>
<comment type="subcellular location">
    <subcellularLocation>
        <location evidence="1">Membrane</location>
        <topology evidence="1">Multi-pass membrane protein</topology>
    </subcellularLocation>
</comment>
<feature type="transmembrane region" description="Helical" evidence="8">
    <location>
        <begin position="47"/>
        <end position="64"/>
    </location>
</feature>
<dbReference type="GO" id="GO:0046474">
    <property type="term" value="P:glycerophospholipid biosynthetic process"/>
    <property type="evidence" value="ECO:0007669"/>
    <property type="project" value="TreeGrafter"/>
</dbReference>
<keyword evidence="6 9" id="KW-0012">Acyltransferase</keyword>
<evidence type="ECO:0000256" key="3">
    <source>
        <dbReference type="ARBA" id="ARBA00022692"/>
    </source>
</evidence>
<evidence type="ECO:0000256" key="1">
    <source>
        <dbReference type="ARBA" id="ARBA00004141"/>
    </source>
</evidence>
<reference evidence="9 10" key="1">
    <citation type="submission" date="2015-03" db="EMBL/GenBank/DDBJ databases">
        <title>Genomics and transcriptomics of the oil-accumulating basidiomycete yeast T. oleaginosus allow insights into substrate utilization and the diverse evolutionary trajectories of mating systems in fungi.</title>
        <authorList>
            <consortium name="DOE Joint Genome Institute"/>
            <person name="Kourist R."/>
            <person name="Kracht O."/>
            <person name="Bracharz F."/>
            <person name="Lipzen A."/>
            <person name="Nolan M."/>
            <person name="Ohm R."/>
            <person name="Grigoriev I."/>
            <person name="Sun S."/>
            <person name="Heitman J."/>
            <person name="Bruck T."/>
            <person name="Nowrousian M."/>
        </authorList>
    </citation>
    <scope>NUCLEOTIDE SEQUENCE [LARGE SCALE GENOMIC DNA]</scope>
    <source>
        <strain evidence="9 10">IBC0246</strain>
    </source>
</reference>
<evidence type="ECO:0000313" key="9">
    <source>
        <dbReference type="EMBL" id="KLT40617.1"/>
    </source>
</evidence>
<dbReference type="Pfam" id="PF03062">
    <property type="entry name" value="MBOAT"/>
    <property type="match status" value="1"/>
</dbReference>
<dbReference type="RefSeq" id="XP_018277108.1">
    <property type="nucleotide sequence ID" value="XM_018423823.1"/>
</dbReference>
<dbReference type="OrthoDB" id="286734at2759"/>
<keyword evidence="5 8" id="KW-0472">Membrane</keyword>
<name>A0A0J0XHY2_9TREE</name>
<keyword evidence="4 8" id="KW-1133">Transmembrane helix</keyword>
<keyword evidence="2 9" id="KW-0808">Transferase</keyword>
<feature type="region of interest" description="Disordered" evidence="7">
    <location>
        <begin position="497"/>
        <end position="534"/>
    </location>
</feature>
<evidence type="ECO:0000256" key="2">
    <source>
        <dbReference type="ARBA" id="ARBA00022679"/>
    </source>
</evidence>
<dbReference type="AlphaFoldDB" id="A0A0J0XHY2"/>
<dbReference type="InterPro" id="IPR004299">
    <property type="entry name" value="MBOAT_fam"/>
</dbReference>
<dbReference type="GeneID" id="28984426"/>
<evidence type="ECO:0000256" key="4">
    <source>
        <dbReference type="ARBA" id="ARBA00022989"/>
    </source>
</evidence>
<dbReference type="Proteomes" id="UP000053611">
    <property type="component" value="Unassembled WGS sequence"/>
</dbReference>
<dbReference type="PANTHER" id="PTHR13906">
    <property type="entry name" value="PORCUPINE"/>
    <property type="match status" value="1"/>
</dbReference>